<proteinExistence type="predicted"/>
<reference evidence="3" key="1">
    <citation type="journal article" date="2019" name="Int. J. Syst. Evol. Microbiol.">
        <title>The Global Catalogue of Microorganisms (GCM) 10K type strain sequencing project: providing services to taxonomists for standard genome sequencing and annotation.</title>
        <authorList>
            <consortium name="The Broad Institute Genomics Platform"/>
            <consortium name="The Broad Institute Genome Sequencing Center for Infectious Disease"/>
            <person name="Wu L."/>
            <person name="Ma J."/>
        </authorList>
    </citation>
    <scope>NUCLEOTIDE SEQUENCE [LARGE SCALE GENOMIC DNA]</scope>
    <source>
        <strain evidence="3">CCUG 53903</strain>
    </source>
</reference>
<feature type="transmembrane region" description="Helical" evidence="1">
    <location>
        <begin position="62"/>
        <end position="81"/>
    </location>
</feature>
<evidence type="ECO:0000313" key="3">
    <source>
        <dbReference type="Proteomes" id="UP001596058"/>
    </source>
</evidence>
<name>A0ABW1D571_9ACTN</name>
<comment type="caution">
    <text evidence="2">The sequence shown here is derived from an EMBL/GenBank/DDBJ whole genome shotgun (WGS) entry which is preliminary data.</text>
</comment>
<keyword evidence="3" id="KW-1185">Reference proteome</keyword>
<keyword evidence="1" id="KW-0812">Transmembrane</keyword>
<feature type="transmembrane region" description="Helical" evidence="1">
    <location>
        <begin position="36"/>
        <end position="56"/>
    </location>
</feature>
<dbReference type="Proteomes" id="UP001596058">
    <property type="component" value="Unassembled WGS sequence"/>
</dbReference>
<evidence type="ECO:0000313" key="2">
    <source>
        <dbReference type="EMBL" id="MFC5833169.1"/>
    </source>
</evidence>
<organism evidence="2 3">
    <name type="scientific">Nonomuraea insulae</name>
    <dbReference type="NCBI Taxonomy" id="1616787"/>
    <lineage>
        <taxon>Bacteria</taxon>
        <taxon>Bacillati</taxon>
        <taxon>Actinomycetota</taxon>
        <taxon>Actinomycetes</taxon>
        <taxon>Streptosporangiales</taxon>
        <taxon>Streptosporangiaceae</taxon>
        <taxon>Nonomuraea</taxon>
    </lineage>
</organism>
<sequence>MPTDTKPQPRRPAANRKQLTFQEFGEQRVRKATSTLAWLLSVFLPVPLIAAGFALSTAIGPVMALAVYAGLVAVSWLIVAWRKLRSITPVSRIDWDTAPPYEQTVRAHLSPETDRAVQDALDRFQERGYQASLFRVTCTCGHGEASCTCQMRATAGAALFRGMGRAALLVGDHLLDGDTEMLRFVLAHECTHLTPSRSRITRLVMSAIVDGGMIVGILAPGMTVLPAGAVLVLVCLTARWAIEISCDIPAAHLHGAGAPPLWRLWSQVVARSRWALPWWQLPLRVLWRVLPAHPYVWLRARICRAAYARG</sequence>
<evidence type="ECO:0008006" key="4">
    <source>
        <dbReference type="Google" id="ProtNLM"/>
    </source>
</evidence>
<gene>
    <name evidence="2" type="ORF">ACFPZ3_55760</name>
</gene>
<dbReference type="EMBL" id="JBHSPA010000089">
    <property type="protein sequence ID" value="MFC5833169.1"/>
    <property type="molecule type" value="Genomic_DNA"/>
</dbReference>
<keyword evidence="1" id="KW-1133">Transmembrane helix</keyword>
<protein>
    <recommendedName>
        <fullName evidence="4">Peptidase M48 domain-containing protein</fullName>
    </recommendedName>
</protein>
<keyword evidence="1" id="KW-0472">Membrane</keyword>
<dbReference type="RefSeq" id="WP_379522595.1">
    <property type="nucleotide sequence ID" value="NZ_JBHSPA010000089.1"/>
</dbReference>
<accession>A0ABW1D571</accession>
<evidence type="ECO:0000256" key="1">
    <source>
        <dbReference type="SAM" id="Phobius"/>
    </source>
</evidence>